<dbReference type="AlphaFoldDB" id="A0A9P3LSM9"/>
<dbReference type="SUPFAM" id="SSF53448">
    <property type="entry name" value="Nucleotide-diphospho-sugar transferases"/>
    <property type="match status" value="1"/>
</dbReference>
<evidence type="ECO:0000313" key="4">
    <source>
        <dbReference type="EMBL" id="GJJ69158.1"/>
    </source>
</evidence>
<keyword evidence="3" id="KW-1133">Transmembrane helix</keyword>
<feature type="compositionally biased region" description="Polar residues" evidence="2">
    <location>
        <begin position="474"/>
        <end position="483"/>
    </location>
</feature>
<accession>A0A9P3LSM9</accession>
<gene>
    <name evidence="4" type="ORF">EMPS_01504</name>
</gene>
<reference evidence="4" key="1">
    <citation type="submission" date="2021-11" db="EMBL/GenBank/DDBJ databases">
        <authorList>
            <person name="Herlambang A."/>
            <person name="Guo Y."/>
            <person name="Takashima Y."/>
            <person name="Nishizawa T."/>
        </authorList>
    </citation>
    <scope>NUCLEOTIDE SEQUENCE</scope>
    <source>
        <strain evidence="4">E1425</strain>
    </source>
</reference>
<sequence length="657" mass="73987">MPTLLQGWAVPTLAVISALATLIYLSLFSELYTLNNDETIRRPHDTNIHHDYKQPLSQQQQETKNQLLTTTTTVPQAQLTPTSSQNDNNYKVAQLHINAFVSFCNTPTTNSPPLGPALSSSAPELHQTGFSSYSEWIDFTNKKNSKSNRDAQQFTEESVVRPLFFERPPPKWIVNLTALEEPCDRLIHTSAHCLDALSKEHQYLVPSVAPSIKNSISSVPEKEGETPVKDDTIDFHVFWRGPITDKLSQNAHAFLFTQPLKRARLHLWIDSADLPGGVPEDYLQNEFAAPLVQEPLSRYITIHAWDQAAELAYSYGDGATEESPENDSDRDNGIEDSNNKDQQGPAPNFSNVKPVALSDEARFLILNRNGGIYLDADVMLLRDMSPFYDSGVEFAYEWSNTRMYNTAILRLFPGSSVARRILDGAKAREIEIMEKKRLQALAQKSDQAAVLKSDSYKTAFIQTKKPNARPRPISASNQSGTTASHRKAQALSKRGEMRPDEIYHPARLRKYLRPEDEKIEGNGLIMMPPAFFDPLWLRVDRKETKNTGDTDKMMEDLFTFPDAFSASANAVCPAAVPVNLGVSTSDNDTTLNNNTNDRIKDFTAGPEVFFMGAYAYHWHNNWLTPIEPQSWMGQMRQAFDDFVAGRRPNLYGEWFGM</sequence>
<evidence type="ECO:0000256" key="3">
    <source>
        <dbReference type="SAM" id="Phobius"/>
    </source>
</evidence>
<feature type="region of interest" description="Disordered" evidence="2">
    <location>
        <begin position="317"/>
        <end position="351"/>
    </location>
</feature>
<reference evidence="4" key="2">
    <citation type="journal article" date="2022" name="Microbiol. Resour. Announc.">
        <title>Whole-Genome Sequence of Entomortierella parvispora E1425, a Mucoromycotan Fungus Associated with Burkholderiaceae-Related Endosymbiotic Bacteria.</title>
        <authorList>
            <person name="Herlambang A."/>
            <person name="Guo Y."/>
            <person name="Takashima Y."/>
            <person name="Narisawa K."/>
            <person name="Ohta H."/>
            <person name="Nishizawa T."/>
        </authorList>
    </citation>
    <scope>NUCLEOTIDE SEQUENCE</scope>
    <source>
        <strain evidence="4">E1425</strain>
    </source>
</reference>
<evidence type="ECO:0000313" key="5">
    <source>
        <dbReference type="Proteomes" id="UP000827284"/>
    </source>
</evidence>
<proteinExistence type="inferred from homology"/>
<feature type="region of interest" description="Disordered" evidence="2">
    <location>
        <begin position="466"/>
        <end position="496"/>
    </location>
</feature>
<keyword evidence="3" id="KW-0472">Membrane</keyword>
<dbReference type="OrthoDB" id="409543at2759"/>
<feature type="transmembrane region" description="Helical" evidence="3">
    <location>
        <begin position="7"/>
        <end position="27"/>
    </location>
</feature>
<keyword evidence="3" id="KW-0812">Transmembrane</keyword>
<evidence type="ECO:0008006" key="6">
    <source>
        <dbReference type="Google" id="ProtNLM"/>
    </source>
</evidence>
<dbReference type="Gene3D" id="3.90.550.20">
    <property type="match status" value="1"/>
</dbReference>
<dbReference type="InterPro" id="IPR029044">
    <property type="entry name" value="Nucleotide-diphossugar_trans"/>
</dbReference>
<dbReference type="InterPro" id="IPR007577">
    <property type="entry name" value="GlycoTrfase_DXD_sugar-bd_CS"/>
</dbReference>
<dbReference type="EMBL" id="BQFW01000002">
    <property type="protein sequence ID" value="GJJ69158.1"/>
    <property type="molecule type" value="Genomic_DNA"/>
</dbReference>
<evidence type="ECO:0000256" key="1">
    <source>
        <dbReference type="ARBA" id="ARBA00009003"/>
    </source>
</evidence>
<keyword evidence="5" id="KW-1185">Reference proteome</keyword>
<name>A0A9P3LSM9_9FUNG</name>
<comment type="caution">
    <text evidence="4">The sequence shown here is derived from an EMBL/GenBank/DDBJ whole genome shotgun (WGS) entry which is preliminary data.</text>
</comment>
<protein>
    <recommendedName>
        <fullName evidence="6">Glycosyltransferase family 32 protein</fullName>
    </recommendedName>
</protein>
<dbReference type="Pfam" id="PF04488">
    <property type="entry name" value="Gly_transf_sug"/>
    <property type="match status" value="1"/>
</dbReference>
<comment type="similarity">
    <text evidence="1">Belongs to the glycosyltransferase 32 family.</text>
</comment>
<organism evidence="4 5">
    <name type="scientific">Entomortierella parvispora</name>
    <dbReference type="NCBI Taxonomy" id="205924"/>
    <lineage>
        <taxon>Eukaryota</taxon>
        <taxon>Fungi</taxon>
        <taxon>Fungi incertae sedis</taxon>
        <taxon>Mucoromycota</taxon>
        <taxon>Mortierellomycotina</taxon>
        <taxon>Mortierellomycetes</taxon>
        <taxon>Mortierellales</taxon>
        <taxon>Mortierellaceae</taxon>
        <taxon>Entomortierella</taxon>
    </lineage>
</organism>
<evidence type="ECO:0000256" key="2">
    <source>
        <dbReference type="SAM" id="MobiDB-lite"/>
    </source>
</evidence>
<dbReference type="Proteomes" id="UP000827284">
    <property type="component" value="Unassembled WGS sequence"/>
</dbReference>
<feature type="compositionally biased region" description="Basic and acidic residues" evidence="2">
    <location>
        <begin position="327"/>
        <end position="339"/>
    </location>
</feature>